<proteinExistence type="predicted"/>
<dbReference type="EMBL" id="CP116942">
    <property type="protein sequence ID" value="WCO68350.1"/>
    <property type="molecule type" value="Genomic_DNA"/>
</dbReference>
<evidence type="ECO:0000313" key="1">
    <source>
        <dbReference type="EMBL" id="WCO68350.1"/>
    </source>
</evidence>
<protein>
    <submittedName>
        <fullName evidence="1">Mycothiol conjugate amidase Mca</fullName>
    </submittedName>
</protein>
<keyword evidence="2" id="KW-1185">Reference proteome</keyword>
<dbReference type="NCBIfam" id="TIGR03446">
    <property type="entry name" value="mycothiol_Mca"/>
    <property type="match status" value="1"/>
</dbReference>
<dbReference type="Pfam" id="PF02585">
    <property type="entry name" value="PIG-L"/>
    <property type="match status" value="1"/>
</dbReference>
<name>A0AAF0BWX8_9ACTN</name>
<sequence length="285" mass="31813">MASAPRCLLSVHAHPDDESSKGAGTVHRYHEEGVRTVLVCCTGGEAGDILNPAMDTPEVRERLPEVRIEELTRAAEVIGFDEVVMLGYRDSGMPDTPENADPRCFARAPLEEAVGRLVEIIRRERPQVVLSYPDDQSGYPHPDHLRVHEVTELAVPAAADPDQYPEAGPAWTVDKVYWSVWSRKRMVATHEAFLDNDLESPFDDKWFSRPSQDHRITTSIDISGRHQVRTEALRAHATQVDPTSPFWFGLPDEVAATIHPYDDYIRAASTVDVPLPETDLFAGLD</sequence>
<accession>A0AAF0BWX8</accession>
<gene>
    <name evidence="1" type="primary">mca</name>
    <name evidence="1" type="ORF">PO878_06365</name>
</gene>
<dbReference type="Gene3D" id="3.40.50.10320">
    <property type="entry name" value="LmbE-like"/>
    <property type="match status" value="1"/>
</dbReference>
<reference evidence="1" key="1">
    <citation type="submission" date="2023-01" db="EMBL/GenBank/DDBJ databases">
        <title>The diversity of Class Acidimicrobiia in South China Sea sediment environments and the proposal of Iamia marina sp. nov., a novel species of the genus Iamia.</title>
        <authorList>
            <person name="He Y."/>
            <person name="Tian X."/>
        </authorList>
    </citation>
    <scope>NUCLEOTIDE SEQUENCE</scope>
    <source>
        <strain evidence="1">DSM 19957</strain>
    </source>
</reference>
<dbReference type="PANTHER" id="PTHR12993">
    <property type="entry name" value="N-ACETYLGLUCOSAMINYL-PHOSPHATIDYLINOSITOL DE-N-ACETYLASE-RELATED"/>
    <property type="match status" value="1"/>
</dbReference>
<dbReference type="RefSeq" id="WP_272737867.1">
    <property type="nucleotide sequence ID" value="NZ_CP116942.1"/>
</dbReference>
<dbReference type="InterPro" id="IPR024078">
    <property type="entry name" value="LmbE-like_dom_sf"/>
</dbReference>
<dbReference type="Proteomes" id="UP001216390">
    <property type="component" value="Chromosome"/>
</dbReference>
<dbReference type="InterPro" id="IPR003737">
    <property type="entry name" value="GlcNAc_PI_deacetylase-related"/>
</dbReference>
<dbReference type="GO" id="GO:0016811">
    <property type="term" value="F:hydrolase activity, acting on carbon-nitrogen (but not peptide) bonds, in linear amides"/>
    <property type="evidence" value="ECO:0007669"/>
    <property type="project" value="TreeGrafter"/>
</dbReference>
<dbReference type="GO" id="GO:0010126">
    <property type="term" value="P:mycothiol metabolic process"/>
    <property type="evidence" value="ECO:0007669"/>
    <property type="project" value="InterPro"/>
</dbReference>
<dbReference type="AlphaFoldDB" id="A0AAF0BWX8"/>
<evidence type="ECO:0000313" key="2">
    <source>
        <dbReference type="Proteomes" id="UP001216390"/>
    </source>
</evidence>
<dbReference type="InterPro" id="IPR017811">
    <property type="entry name" value="Mca"/>
</dbReference>
<dbReference type="KEGG" id="ima:PO878_06365"/>
<organism evidence="1 2">
    <name type="scientific">Iamia majanohamensis</name>
    <dbReference type="NCBI Taxonomy" id="467976"/>
    <lineage>
        <taxon>Bacteria</taxon>
        <taxon>Bacillati</taxon>
        <taxon>Actinomycetota</taxon>
        <taxon>Acidimicrobiia</taxon>
        <taxon>Acidimicrobiales</taxon>
        <taxon>Iamiaceae</taxon>
        <taxon>Iamia</taxon>
    </lineage>
</organism>
<dbReference type="SUPFAM" id="SSF102588">
    <property type="entry name" value="LmbE-like"/>
    <property type="match status" value="1"/>
</dbReference>
<dbReference type="PANTHER" id="PTHR12993:SF11">
    <property type="entry name" value="N-ACETYLGLUCOSAMINYL-PHOSPHATIDYLINOSITOL DE-N-ACETYLASE"/>
    <property type="match status" value="1"/>
</dbReference>